<gene>
    <name evidence="1" type="ORF">PCANC_15117</name>
</gene>
<dbReference type="Proteomes" id="UP000235388">
    <property type="component" value="Unassembled WGS sequence"/>
</dbReference>
<evidence type="ECO:0000313" key="2">
    <source>
        <dbReference type="Proteomes" id="UP000235388"/>
    </source>
</evidence>
<organism evidence="1 2">
    <name type="scientific">Puccinia coronata f. sp. avenae</name>
    <dbReference type="NCBI Taxonomy" id="200324"/>
    <lineage>
        <taxon>Eukaryota</taxon>
        <taxon>Fungi</taxon>
        <taxon>Dikarya</taxon>
        <taxon>Basidiomycota</taxon>
        <taxon>Pucciniomycotina</taxon>
        <taxon>Pucciniomycetes</taxon>
        <taxon>Pucciniales</taxon>
        <taxon>Pucciniaceae</taxon>
        <taxon>Puccinia</taxon>
    </lineage>
</organism>
<accession>A0A2N5SQZ4</accession>
<protein>
    <submittedName>
        <fullName evidence="1">Uncharacterized protein</fullName>
    </submittedName>
</protein>
<name>A0A2N5SQZ4_9BASI</name>
<evidence type="ECO:0000313" key="1">
    <source>
        <dbReference type="EMBL" id="PLW15636.1"/>
    </source>
</evidence>
<comment type="caution">
    <text evidence="1">The sequence shown here is derived from an EMBL/GenBank/DDBJ whole genome shotgun (WGS) entry which is preliminary data.</text>
</comment>
<reference evidence="1 2" key="1">
    <citation type="submission" date="2017-11" db="EMBL/GenBank/DDBJ databases">
        <title>De novo assembly and phasing of dikaryotic genomes from two isolates of Puccinia coronata f. sp. avenae, the causal agent of oat crown rust.</title>
        <authorList>
            <person name="Miller M.E."/>
            <person name="Zhang Y."/>
            <person name="Omidvar V."/>
            <person name="Sperschneider J."/>
            <person name="Schwessinger B."/>
            <person name="Raley C."/>
            <person name="Palmer J.M."/>
            <person name="Garnica D."/>
            <person name="Upadhyaya N."/>
            <person name="Rathjen J."/>
            <person name="Taylor J.M."/>
            <person name="Park R.F."/>
            <person name="Dodds P.N."/>
            <person name="Hirsch C.D."/>
            <person name="Kianian S.F."/>
            <person name="Figueroa M."/>
        </authorList>
    </citation>
    <scope>NUCLEOTIDE SEQUENCE [LARGE SCALE GENOMIC DNA]</scope>
    <source>
        <strain evidence="1">12NC29</strain>
    </source>
</reference>
<sequence>MAGAAQRRPQPRQALRYAAPSPAALQLHRCSSSAAMPLLCTYIAAELGVAQRSAEDLSPARRCAAPTEQDAAQRSAEDIVPARRCAAPSCSAAMKLQSWASAALPRPQSRQALRRAQLLCSNAAALQLHRCRAGCSTALSGRPPARRRAQPSSFAG</sequence>
<dbReference type="EMBL" id="PGCJ01000890">
    <property type="protein sequence ID" value="PLW15636.1"/>
    <property type="molecule type" value="Genomic_DNA"/>
</dbReference>
<proteinExistence type="predicted"/>
<keyword evidence="2" id="KW-1185">Reference proteome</keyword>
<dbReference type="AlphaFoldDB" id="A0A2N5SQZ4"/>